<reference evidence="2 3" key="1">
    <citation type="submission" date="2017-11" db="EMBL/GenBank/DDBJ databases">
        <title>De novo assembly and phasing of dikaryotic genomes from two isolates of Puccinia coronata f. sp. avenae, the causal agent of oat crown rust.</title>
        <authorList>
            <person name="Miller M.E."/>
            <person name="Zhang Y."/>
            <person name="Omidvar V."/>
            <person name="Sperschneider J."/>
            <person name="Schwessinger B."/>
            <person name="Raley C."/>
            <person name="Palmer J.M."/>
            <person name="Garnica D."/>
            <person name="Upadhyaya N."/>
            <person name="Rathjen J."/>
            <person name="Taylor J.M."/>
            <person name="Park R.F."/>
            <person name="Dodds P.N."/>
            <person name="Hirsch C.D."/>
            <person name="Kianian S.F."/>
            <person name="Figueroa M."/>
        </authorList>
    </citation>
    <scope>NUCLEOTIDE SEQUENCE [LARGE SCALE GENOMIC DNA]</scope>
    <source>
        <strain evidence="2">12NC29</strain>
    </source>
</reference>
<dbReference type="AlphaFoldDB" id="A0A2N5US86"/>
<evidence type="ECO:0000313" key="3">
    <source>
        <dbReference type="Proteomes" id="UP000235388"/>
    </source>
</evidence>
<evidence type="ECO:0000313" key="2">
    <source>
        <dbReference type="EMBL" id="PLW40619.1"/>
    </source>
</evidence>
<protein>
    <submittedName>
        <fullName evidence="2">Uncharacterized protein</fullName>
    </submittedName>
</protein>
<dbReference type="OrthoDB" id="2499319at2759"/>
<organism evidence="2 3">
    <name type="scientific">Puccinia coronata f. sp. avenae</name>
    <dbReference type="NCBI Taxonomy" id="200324"/>
    <lineage>
        <taxon>Eukaryota</taxon>
        <taxon>Fungi</taxon>
        <taxon>Dikarya</taxon>
        <taxon>Basidiomycota</taxon>
        <taxon>Pucciniomycotina</taxon>
        <taxon>Pucciniomycetes</taxon>
        <taxon>Pucciniales</taxon>
        <taxon>Pucciniaceae</taxon>
        <taxon>Puccinia</taxon>
    </lineage>
</organism>
<proteinExistence type="predicted"/>
<accession>A0A2N5US86</accession>
<gene>
    <name evidence="2" type="ORF">PCANC_13022</name>
</gene>
<comment type="caution">
    <text evidence="2">The sequence shown here is derived from an EMBL/GenBank/DDBJ whole genome shotgun (WGS) entry which is preliminary data.</text>
</comment>
<feature type="region of interest" description="Disordered" evidence="1">
    <location>
        <begin position="1"/>
        <end position="94"/>
    </location>
</feature>
<feature type="region of interest" description="Disordered" evidence="1">
    <location>
        <begin position="149"/>
        <end position="172"/>
    </location>
</feature>
<feature type="region of interest" description="Disordered" evidence="1">
    <location>
        <begin position="206"/>
        <end position="227"/>
    </location>
</feature>
<dbReference type="EMBL" id="PGCJ01000179">
    <property type="protein sequence ID" value="PLW40619.1"/>
    <property type="molecule type" value="Genomic_DNA"/>
</dbReference>
<keyword evidence="3" id="KW-1185">Reference proteome</keyword>
<feature type="compositionally biased region" description="Low complexity" evidence="1">
    <location>
        <begin position="59"/>
        <end position="79"/>
    </location>
</feature>
<dbReference type="Proteomes" id="UP000235388">
    <property type="component" value="Unassembled WGS sequence"/>
</dbReference>
<sequence length="326" mass="36087">MLKSNNTTPPRPKGRFFSNFRRSLRSNSQLSSLPESLFDPPSTLCNAPAEPLSLVDTNSPSLTSSTSSDPSSPSSSTLSRQISPPQRRHALSVTKMNFSPTEFLENRYIYSMNPEKLCLSHDVESDESLPPNDAVLSTPFFEIPAARPTDKRFYERPPVPKHHSSSSREPLRSALYEDSPDFADCLPEFMYDPTMDHFSSVLSLSSASGSSAPEHSERLSNQSTQSSASLDIYGDAYCSESYPSELGLDDSPTLGYQSEFPGHARNRSSSRVENWKCEQSQLSRSRIVDSANLLISTDFEFLGSILDTPPQIPQDTFAENLVGMAY</sequence>
<evidence type="ECO:0000256" key="1">
    <source>
        <dbReference type="SAM" id="MobiDB-lite"/>
    </source>
</evidence>
<feature type="compositionally biased region" description="Low complexity" evidence="1">
    <location>
        <begin position="15"/>
        <end position="33"/>
    </location>
</feature>
<name>A0A2N5US86_9BASI</name>